<dbReference type="EMBL" id="JBEAFC010000006">
    <property type="protein sequence ID" value="KAL1552470.1"/>
    <property type="molecule type" value="Genomic_DNA"/>
</dbReference>
<dbReference type="AlphaFoldDB" id="A0ABD1H8Z6"/>
<gene>
    <name evidence="2" type="ORF">AAHA92_13263</name>
</gene>
<dbReference type="Proteomes" id="UP001567538">
    <property type="component" value="Unassembled WGS sequence"/>
</dbReference>
<reference evidence="2 3" key="1">
    <citation type="submission" date="2024-06" db="EMBL/GenBank/DDBJ databases">
        <title>A chromosome level genome sequence of Diviner's sage (Salvia divinorum).</title>
        <authorList>
            <person name="Ford S.A."/>
            <person name="Ro D.-K."/>
            <person name="Ness R.W."/>
            <person name="Phillips M.A."/>
        </authorList>
    </citation>
    <scope>NUCLEOTIDE SEQUENCE [LARGE SCALE GENOMIC DNA]</scope>
    <source>
        <strain evidence="2">SAF-2024a</strain>
        <tissue evidence="2">Leaf</tissue>
    </source>
</reference>
<evidence type="ECO:0000313" key="3">
    <source>
        <dbReference type="Proteomes" id="UP001567538"/>
    </source>
</evidence>
<sequence length="132" mass="14212">MVSSAYCSLNFPAPPSTSPSSPISSPPQLSRSPWRNRCVLGLTCAIIGLDGGDFAVVGEQERAMAVDMRSSVAAPRWSDKRACLPWRINSLETIVPENLPRPSARRRWEATGFSETAPPVRAAVKSGAKGLF</sequence>
<accession>A0ABD1H8Z6</accession>
<feature type="region of interest" description="Disordered" evidence="1">
    <location>
        <begin position="12"/>
        <end position="32"/>
    </location>
</feature>
<evidence type="ECO:0000256" key="1">
    <source>
        <dbReference type="SAM" id="MobiDB-lite"/>
    </source>
</evidence>
<organism evidence="2 3">
    <name type="scientific">Salvia divinorum</name>
    <name type="common">Maria pastora</name>
    <name type="synonym">Diviner's sage</name>
    <dbReference type="NCBI Taxonomy" id="28513"/>
    <lineage>
        <taxon>Eukaryota</taxon>
        <taxon>Viridiplantae</taxon>
        <taxon>Streptophyta</taxon>
        <taxon>Embryophyta</taxon>
        <taxon>Tracheophyta</taxon>
        <taxon>Spermatophyta</taxon>
        <taxon>Magnoliopsida</taxon>
        <taxon>eudicotyledons</taxon>
        <taxon>Gunneridae</taxon>
        <taxon>Pentapetalae</taxon>
        <taxon>asterids</taxon>
        <taxon>lamiids</taxon>
        <taxon>Lamiales</taxon>
        <taxon>Lamiaceae</taxon>
        <taxon>Nepetoideae</taxon>
        <taxon>Mentheae</taxon>
        <taxon>Salviinae</taxon>
        <taxon>Salvia</taxon>
        <taxon>Salvia subgen. Calosphace</taxon>
    </lineage>
</organism>
<dbReference type="InterPro" id="IPR053350">
    <property type="entry name" value="CV_Inducer"/>
</dbReference>
<protein>
    <submittedName>
        <fullName evidence="2">Uncharacterized protein</fullName>
    </submittedName>
</protein>
<keyword evidence="3" id="KW-1185">Reference proteome</keyword>
<evidence type="ECO:0000313" key="2">
    <source>
        <dbReference type="EMBL" id="KAL1552470.1"/>
    </source>
</evidence>
<comment type="caution">
    <text evidence="2">The sequence shown here is derived from an EMBL/GenBank/DDBJ whole genome shotgun (WGS) entry which is preliminary data.</text>
</comment>
<feature type="compositionally biased region" description="Low complexity" evidence="1">
    <location>
        <begin position="18"/>
        <end position="32"/>
    </location>
</feature>
<proteinExistence type="predicted"/>
<name>A0ABD1H8Z6_SALDI</name>
<dbReference type="PANTHER" id="PTHR37210:SF2">
    <property type="entry name" value="PROTEIN CHLOROPLAST VESICULATION"/>
    <property type="match status" value="1"/>
</dbReference>
<dbReference type="PANTHER" id="PTHR37210">
    <property type="entry name" value="EXPRESSED PROTEIN"/>
    <property type="match status" value="1"/>
</dbReference>